<dbReference type="Pfam" id="PF00515">
    <property type="entry name" value="TPR_1"/>
    <property type="match status" value="1"/>
</dbReference>
<feature type="signal peptide" evidence="2">
    <location>
        <begin position="1"/>
        <end position="20"/>
    </location>
</feature>
<dbReference type="EMBL" id="QLSV01000005">
    <property type="protein sequence ID" value="RAR48600.1"/>
    <property type="molecule type" value="Genomic_DNA"/>
</dbReference>
<dbReference type="InterPro" id="IPR011990">
    <property type="entry name" value="TPR-like_helical_dom_sf"/>
</dbReference>
<feature type="repeat" description="TPR" evidence="1">
    <location>
        <begin position="299"/>
        <end position="332"/>
    </location>
</feature>
<proteinExistence type="predicted"/>
<name>A0A328WQI9_9FLAO</name>
<comment type="caution">
    <text evidence="3">The sequence shown here is derived from an EMBL/GenBank/DDBJ whole genome shotgun (WGS) entry which is preliminary data.</text>
</comment>
<keyword evidence="4" id="KW-1185">Reference proteome</keyword>
<organism evidence="3 4">
    <name type="scientific">Flavobacterium lacus</name>
    <dbReference type="NCBI Taxonomy" id="1353778"/>
    <lineage>
        <taxon>Bacteria</taxon>
        <taxon>Pseudomonadati</taxon>
        <taxon>Bacteroidota</taxon>
        <taxon>Flavobacteriia</taxon>
        <taxon>Flavobacteriales</taxon>
        <taxon>Flavobacteriaceae</taxon>
        <taxon>Flavobacterium</taxon>
    </lineage>
</organism>
<dbReference type="OrthoDB" id="1149028at2"/>
<evidence type="ECO:0000256" key="2">
    <source>
        <dbReference type="SAM" id="SignalP"/>
    </source>
</evidence>
<gene>
    <name evidence="3" type="ORF">B0I10_105216</name>
</gene>
<reference evidence="3 4" key="1">
    <citation type="submission" date="2018-06" db="EMBL/GenBank/DDBJ databases">
        <title>Genomic Encyclopedia of Type Strains, Phase III (KMG-III): the genomes of soil and plant-associated and newly described type strains.</title>
        <authorList>
            <person name="Whitman W."/>
        </authorList>
    </citation>
    <scope>NUCLEOTIDE SEQUENCE [LARGE SCALE GENOMIC DNA]</scope>
    <source>
        <strain evidence="3 4">CGMCC 1.12504</strain>
    </source>
</reference>
<evidence type="ECO:0000313" key="4">
    <source>
        <dbReference type="Proteomes" id="UP000249518"/>
    </source>
</evidence>
<evidence type="ECO:0000313" key="3">
    <source>
        <dbReference type="EMBL" id="RAR48600.1"/>
    </source>
</evidence>
<sequence length="423" mass="47464">MKSRYIISAFALMLSLGGYAQKDQLKALEKAIKNFEPTAVKNALAAAEGVIGSASDQEKAQFYFLKGNALLELANKNMEAGKNLKAAAKSYQELLSTEKKIGKQKYSVQAEQSLIDVKNKLVTSAVKDSDEKRFKESAEKLYDAYSLSPKDTIYLYYAAGSAVNGKDYDLALSHYEKLKELNYSGKGVAYYAKSVLNGLEESFNSKQDRDGSVKMKLHTDPRDEKIPSKRGEIYKNYALILVEKGQKEKALQAIIDAKKDNPEDTSLALTEANLYLEAKDYTSYKRVIEEVLRKSPNDADLYYNLGVIAGTSKNEAEAEKYYLKAIELNPKYSNAYLNLAILKLDVDVKIVEEMNTLGNSAKDNKRYDELKGEREKVFRVALPYLEKVVELEPGNIEAKQTLLNVYTSLDMTDKYKALKATMN</sequence>
<dbReference type="PANTHER" id="PTHR44395:SF1">
    <property type="entry name" value="PROTEIN O-MANNOSYL-TRANSFERASE TMTC3"/>
    <property type="match status" value="1"/>
</dbReference>
<dbReference type="SUPFAM" id="SSF48452">
    <property type="entry name" value="TPR-like"/>
    <property type="match status" value="1"/>
</dbReference>
<dbReference type="GO" id="GO:0035269">
    <property type="term" value="P:protein O-linked glycosylation via mannose"/>
    <property type="evidence" value="ECO:0007669"/>
    <property type="project" value="TreeGrafter"/>
</dbReference>
<evidence type="ECO:0000256" key="1">
    <source>
        <dbReference type="PROSITE-ProRule" id="PRU00339"/>
    </source>
</evidence>
<accession>A0A328WQI9</accession>
<dbReference type="SMART" id="SM00028">
    <property type="entry name" value="TPR"/>
    <property type="match status" value="3"/>
</dbReference>
<dbReference type="GO" id="GO:0000030">
    <property type="term" value="F:mannosyltransferase activity"/>
    <property type="evidence" value="ECO:0007669"/>
    <property type="project" value="TreeGrafter"/>
</dbReference>
<dbReference type="AlphaFoldDB" id="A0A328WQI9"/>
<keyword evidence="2" id="KW-0732">Signal</keyword>
<dbReference type="InterPro" id="IPR019734">
    <property type="entry name" value="TPR_rpt"/>
</dbReference>
<dbReference type="RefSeq" id="WP_112085784.1">
    <property type="nucleotide sequence ID" value="NZ_QLSV01000005.1"/>
</dbReference>
<feature type="chain" id="PRO_5016335327" evidence="2">
    <location>
        <begin position="21"/>
        <end position="423"/>
    </location>
</feature>
<dbReference type="Proteomes" id="UP000249518">
    <property type="component" value="Unassembled WGS sequence"/>
</dbReference>
<dbReference type="PANTHER" id="PTHR44395">
    <property type="match status" value="1"/>
</dbReference>
<dbReference type="Gene3D" id="1.25.40.10">
    <property type="entry name" value="Tetratricopeptide repeat domain"/>
    <property type="match status" value="3"/>
</dbReference>
<dbReference type="PROSITE" id="PS50005">
    <property type="entry name" value="TPR"/>
    <property type="match status" value="1"/>
</dbReference>
<keyword evidence="1" id="KW-0802">TPR repeat</keyword>
<protein>
    <submittedName>
        <fullName evidence="3">Tetratricopeptide repeat protein</fullName>
    </submittedName>
</protein>